<sequence length="1015" mass="114843">MSGFIEACGSNALATVLVDYGVKPTVRHVGYVFRFNKIVEDLRKKIEELKVTQASVEARVQDAENQIQTIDAVVQDWQTKARTLQEDVESFLQVKIQENKRCFNLCWRYQLSKKAAEKSLSISELLEKSKFEVIGHPADLPGITLLRSKGFMSFKSVDSAEREIMEALKDDGMNIIGVWGMGGVGKTTLVKELGRKAKLEWKLFGEVIQVVVSRDQKIEKIQTEIAELLKLRLNNESSVGRAEQLWVGLKQKESILIILDDLWSEIDLKAVGIPIGEHHKGCKILLTTRLEPVWSTDVEVGDASLLELNELSHLTILVLRVDDYECVPKDFVFPTLKNYSITIGGAYTALYPSRRSLIINKTASLQLHAFKNLFEEVELLDLNSIVNCQSLDDARNDQDVPVTFSNLSVLKIEGMNCFKRLCDGPPPDGFLKKLETLEIKKCGILKSVFPLSVAKNLEQLKSVKIVDCNMLEQIFEQMEGANDEVLQKLETLEIRGCGSLKSLFPPPVAKYLVQLKSVKITTCDVLEQIFEEMGGVNHDRVLWKLETLEISVCGRLRCLFPPSITKHLMQLNSVKIVDCHMLEKIFEEMEGANEGLQKLESLEIRRCSSLKSLFPPSVAEKLVQLEKLHIEECDMVEQIMEEILSANTQVQPPYLLPNLKTLNIGDCAKLECLMDTRKLHLPATEVMPNLEVLILTGMTHLKLLFSGECPKRMLQKLQTLEIRGCSSITSLFPLSFAQNLLQLKKIVIESCDELEQIIEQMEGANDQVLSKLQSLEIKKCGCLKSLFALSLARNLLQLKKLVIRDCDMLERLVTEDDNFIEMLSNNHPHPPCLQEMEILIISNCCKLEYVFPSSLVGNLNLPRLKHLKLENLFELKQVVGQGRDGNDIVCLKLPLSLKRLGFSGCPKLRPFTISSTDQMEFIWIEGAGSDQLCNNNPVVEAQGREKSSNMEYAVIGNHVEQMFHLQQSGDILSNLKDLRLENIAELRVIWRTPKQLVTLQNLQRIEVDVRIWSKL</sequence>
<keyword evidence="2" id="KW-0611">Plant defense</keyword>
<dbReference type="InterPro" id="IPR032675">
    <property type="entry name" value="LRR_dom_sf"/>
</dbReference>
<feature type="domain" description="AAA+ ATPase" evidence="4">
    <location>
        <begin position="172"/>
        <end position="322"/>
    </location>
</feature>
<keyword evidence="6" id="KW-1185">Reference proteome</keyword>
<dbReference type="InterPro" id="IPR003593">
    <property type="entry name" value="AAA+_ATPase"/>
</dbReference>
<evidence type="ECO:0000256" key="1">
    <source>
        <dbReference type="ARBA" id="ARBA00008894"/>
    </source>
</evidence>
<dbReference type="SMART" id="SM00382">
    <property type="entry name" value="AAA"/>
    <property type="match status" value="1"/>
</dbReference>
<dbReference type="InterPro" id="IPR050905">
    <property type="entry name" value="Plant_NBS-LRR"/>
</dbReference>
<organism evidence="5 6">
    <name type="scientific">Corchorus olitorius</name>
    <dbReference type="NCBI Taxonomy" id="93759"/>
    <lineage>
        <taxon>Eukaryota</taxon>
        <taxon>Viridiplantae</taxon>
        <taxon>Streptophyta</taxon>
        <taxon>Embryophyta</taxon>
        <taxon>Tracheophyta</taxon>
        <taxon>Spermatophyta</taxon>
        <taxon>Magnoliopsida</taxon>
        <taxon>eudicotyledons</taxon>
        <taxon>Gunneridae</taxon>
        <taxon>Pentapetalae</taxon>
        <taxon>rosids</taxon>
        <taxon>malvids</taxon>
        <taxon>Malvales</taxon>
        <taxon>Malvaceae</taxon>
        <taxon>Grewioideae</taxon>
        <taxon>Apeibeae</taxon>
        <taxon>Corchorus</taxon>
    </lineage>
</organism>
<reference evidence="6" key="1">
    <citation type="submission" date="2013-09" db="EMBL/GenBank/DDBJ databases">
        <title>Corchorus olitorius genome sequencing.</title>
        <authorList>
            <person name="Alam M."/>
            <person name="Haque M.S."/>
            <person name="Islam M.S."/>
            <person name="Emdad E.M."/>
            <person name="Islam M.M."/>
            <person name="Ahmed B."/>
            <person name="Halim A."/>
            <person name="Hossen Q.M.M."/>
            <person name="Hossain M.Z."/>
            <person name="Ahmed R."/>
            <person name="Khan M.M."/>
            <person name="Islam R."/>
            <person name="Rashid M.M."/>
            <person name="Khan S.A."/>
            <person name="Rahman M.S."/>
            <person name="Alam M."/>
            <person name="Yahiya A.S."/>
            <person name="Khan M.S."/>
            <person name="Azam M.S."/>
            <person name="Haque T."/>
            <person name="Lashkar M.Z.H."/>
            <person name="Akhand A.I."/>
            <person name="Morshed G."/>
            <person name="Roy S."/>
            <person name="Uddin K.S."/>
            <person name="Rabeya T."/>
            <person name="Hossain A.S."/>
            <person name="Chowdhury A."/>
            <person name="Snigdha A.R."/>
            <person name="Mortoza M.S."/>
            <person name="Matin S.A."/>
            <person name="Hoque S.M.E."/>
            <person name="Islam M.K."/>
            <person name="Roy D.K."/>
            <person name="Haider R."/>
            <person name="Moosa M.M."/>
            <person name="Elias S.M."/>
            <person name="Hasan A.M."/>
            <person name="Jahan S."/>
            <person name="Shafiuddin M."/>
            <person name="Mahmood N."/>
            <person name="Shommy N.S."/>
        </authorList>
    </citation>
    <scope>NUCLEOTIDE SEQUENCE [LARGE SCALE GENOMIC DNA]</scope>
    <source>
        <strain evidence="6">cv. O-4</strain>
    </source>
</reference>
<protein>
    <submittedName>
        <fullName evidence="5">Disease resistance protein</fullName>
    </submittedName>
</protein>
<evidence type="ECO:0000256" key="2">
    <source>
        <dbReference type="ARBA" id="ARBA00022821"/>
    </source>
</evidence>
<evidence type="ECO:0000313" key="6">
    <source>
        <dbReference type="Proteomes" id="UP000187203"/>
    </source>
</evidence>
<name>A0A1R3GJD8_9ROSI</name>
<dbReference type="SUPFAM" id="SSF52047">
    <property type="entry name" value="RNI-like"/>
    <property type="match status" value="2"/>
</dbReference>
<dbReference type="InterPro" id="IPR027417">
    <property type="entry name" value="P-loop_NTPase"/>
</dbReference>
<evidence type="ECO:0000259" key="4">
    <source>
        <dbReference type="SMART" id="SM00382"/>
    </source>
</evidence>
<dbReference type="Pfam" id="PF23247">
    <property type="entry name" value="LRR_RPS2"/>
    <property type="match status" value="5"/>
</dbReference>
<dbReference type="OrthoDB" id="786439at2759"/>
<dbReference type="Gene3D" id="3.80.10.10">
    <property type="entry name" value="Ribonuclease Inhibitor"/>
    <property type="match status" value="3"/>
</dbReference>
<evidence type="ECO:0000256" key="3">
    <source>
        <dbReference type="SAM" id="Coils"/>
    </source>
</evidence>
<dbReference type="PRINTS" id="PR00364">
    <property type="entry name" value="DISEASERSIST"/>
</dbReference>
<dbReference type="PANTHER" id="PTHR33463">
    <property type="entry name" value="NB-ARC DOMAIN-CONTAINING PROTEIN-RELATED"/>
    <property type="match status" value="1"/>
</dbReference>
<dbReference type="Gene3D" id="3.40.50.300">
    <property type="entry name" value="P-loop containing nucleotide triphosphate hydrolases"/>
    <property type="match status" value="1"/>
</dbReference>
<feature type="coiled-coil region" evidence="3">
    <location>
        <begin position="39"/>
        <end position="80"/>
    </location>
</feature>
<dbReference type="Pfam" id="PF00931">
    <property type="entry name" value="NB-ARC"/>
    <property type="match status" value="1"/>
</dbReference>
<gene>
    <name evidence="5" type="ORF">COLO4_34808</name>
</gene>
<dbReference type="FunFam" id="3.40.50.300:FF:001091">
    <property type="entry name" value="Probable disease resistance protein At1g61300"/>
    <property type="match status" value="1"/>
</dbReference>
<comment type="similarity">
    <text evidence="1">Belongs to the disease resistance NB-LRR family.</text>
</comment>
<accession>A0A1R3GJD8</accession>
<comment type="caution">
    <text evidence="5">The sequence shown here is derived from an EMBL/GenBank/DDBJ whole genome shotgun (WGS) entry which is preliminary data.</text>
</comment>
<dbReference type="AlphaFoldDB" id="A0A1R3GJD8"/>
<dbReference type="SUPFAM" id="SSF52540">
    <property type="entry name" value="P-loop containing nucleoside triphosphate hydrolases"/>
    <property type="match status" value="1"/>
</dbReference>
<dbReference type="EMBL" id="AWUE01022444">
    <property type="protein sequence ID" value="OMO58205.1"/>
    <property type="molecule type" value="Genomic_DNA"/>
</dbReference>
<dbReference type="GO" id="GO:0043531">
    <property type="term" value="F:ADP binding"/>
    <property type="evidence" value="ECO:0007669"/>
    <property type="project" value="InterPro"/>
</dbReference>
<feature type="coiled-coil region" evidence="3">
    <location>
        <begin position="751"/>
        <end position="778"/>
    </location>
</feature>
<dbReference type="PANTHER" id="PTHR33463:SF203">
    <property type="entry name" value="AAA+ ATPASE DOMAIN-CONTAINING PROTEIN"/>
    <property type="match status" value="1"/>
</dbReference>
<proteinExistence type="inferred from homology"/>
<dbReference type="Proteomes" id="UP000187203">
    <property type="component" value="Unassembled WGS sequence"/>
</dbReference>
<dbReference type="GO" id="GO:0006952">
    <property type="term" value="P:defense response"/>
    <property type="evidence" value="ECO:0007669"/>
    <property type="project" value="UniProtKB-KW"/>
</dbReference>
<keyword evidence="3" id="KW-0175">Coiled coil</keyword>
<dbReference type="InterPro" id="IPR057135">
    <property type="entry name" value="At4g27190-like_LRR"/>
</dbReference>
<evidence type="ECO:0000313" key="5">
    <source>
        <dbReference type="EMBL" id="OMO58205.1"/>
    </source>
</evidence>
<dbReference type="InterPro" id="IPR002182">
    <property type="entry name" value="NB-ARC"/>
</dbReference>